<sequence>MSFSFNFALDGAAPASSAPSTPLTASSSAATPLRNGERFFFSPKTHSSAAFSAVQVGDMTFEIVNTTDAGFLARTGAISSILTTSDVQKGVYEGGFKLWECAVDLVAFVETQLRQSGAQMPSAVLELGCGHGLPGIHALQRGAQRVVFSDYNKEVLELTTCPNVLRNVQQLDSKAAFYAGAWTSVTRFMQDVEQQSEEQMQFDLILTAETIYTEAVAVELYQTIKRHLRRAPNARALVAAKKYYFGTGGSVQHFVGLVQADGVFRAETVWEERDCKSNIREIVQLTYAA</sequence>
<dbReference type="GO" id="GO:0018064">
    <property type="term" value="F:protein-L-histidine N-tele-methyltransferase activity"/>
    <property type="evidence" value="ECO:0007669"/>
    <property type="project" value="UniProtKB-EC"/>
</dbReference>
<evidence type="ECO:0000256" key="3">
    <source>
        <dbReference type="ARBA" id="ARBA00012533"/>
    </source>
</evidence>
<dbReference type="VEuPathDB" id="FungiDB:KRP23_11693"/>
<dbReference type="EnsemblProtists" id="Phyra81790">
    <property type="protein sequence ID" value="Phyra81790"/>
    <property type="gene ID" value="Phyra81790"/>
</dbReference>
<name>H3GWE3_PHYRM</name>
<dbReference type="PANTHER" id="PTHR14614:SF39">
    <property type="entry name" value="HISTIDINE PROTEIN METHYLTRANSFERASE 1 HOMOLOG"/>
    <property type="match status" value="1"/>
</dbReference>
<dbReference type="eggNOG" id="KOG2920">
    <property type="taxonomic scope" value="Eukaryota"/>
</dbReference>
<dbReference type="InterPro" id="IPR029063">
    <property type="entry name" value="SAM-dependent_MTases_sf"/>
</dbReference>
<dbReference type="Gene3D" id="3.40.50.150">
    <property type="entry name" value="Vaccinia Virus protein VP39"/>
    <property type="match status" value="1"/>
</dbReference>
<reference evidence="10" key="2">
    <citation type="submission" date="2015-06" db="UniProtKB">
        <authorList>
            <consortium name="EnsemblProtists"/>
        </authorList>
    </citation>
    <scope>IDENTIFICATION</scope>
    <source>
        <strain evidence="10">Pr102</strain>
    </source>
</reference>
<keyword evidence="4" id="KW-0963">Cytoplasm</keyword>
<evidence type="ECO:0000256" key="9">
    <source>
        <dbReference type="ARBA" id="ARBA00038126"/>
    </source>
</evidence>
<evidence type="ECO:0000256" key="4">
    <source>
        <dbReference type="ARBA" id="ARBA00022490"/>
    </source>
</evidence>
<keyword evidence="6" id="KW-0808">Transferase</keyword>
<evidence type="ECO:0000256" key="1">
    <source>
        <dbReference type="ARBA" id="ARBA00004123"/>
    </source>
</evidence>
<dbReference type="Pfam" id="PF10294">
    <property type="entry name" value="Methyltransf_16"/>
    <property type="match status" value="1"/>
</dbReference>
<dbReference type="GO" id="GO:0005634">
    <property type="term" value="C:nucleus"/>
    <property type="evidence" value="ECO:0007669"/>
    <property type="project" value="UniProtKB-SubCell"/>
</dbReference>
<comment type="subcellular location">
    <subcellularLocation>
        <location evidence="2">Cytoplasm</location>
    </subcellularLocation>
    <subcellularLocation>
        <location evidence="1">Nucleus</location>
    </subcellularLocation>
</comment>
<dbReference type="STRING" id="164328.H3GWE3"/>
<comment type="similarity">
    <text evidence="9">Belongs to the methyltransferase superfamily. METTL18 family.</text>
</comment>
<keyword evidence="7" id="KW-0949">S-adenosyl-L-methionine</keyword>
<keyword evidence="11" id="KW-1185">Reference proteome</keyword>
<dbReference type="GO" id="GO:0008276">
    <property type="term" value="F:protein methyltransferase activity"/>
    <property type="evidence" value="ECO:0000318"/>
    <property type="project" value="GO_Central"/>
</dbReference>
<dbReference type="InterPro" id="IPR019410">
    <property type="entry name" value="Methyltransf_16"/>
</dbReference>
<keyword evidence="8" id="KW-0539">Nucleus</keyword>
<dbReference type="InParanoid" id="H3GWE3"/>
<evidence type="ECO:0000256" key="5">
    <source>
        <dbReference type="ARBA" id="ARBA00022603"/>
    </source>
</evidence>
<evidence type="ECO:0000313" key="11">
    <source>
        <dbReference type="Proteomes" id="UP000005238"/>
    </source>
</evidence>
<organism evidence="10 11">
    <name type="scientific">Phytophthora ramorum</name>
    <name type="common">Sudden oak death agent</name>
    <dbReference type="NCBI Taxonomy" id="164328"/>
    <lineage>
        <taxon>Eukaryota</taxon>
        <taxon>Sar</taxon>
        <taxon>Stramenopiles</taxon>
        <taxon>Oomycota</taxon>
        <taxon>Peronosporomycetes</taxon>
        <taxon>Peronosporales</taxon>
        <taxon>Peronosporaceae</taxon>
        <taxon>Phytophthora</taxon>
    </lineage>
</organism>
<dbReference type="CDD" id="cd02440">
    <property type="entry name" value="AdoMet_MTases"/>
    <property type="match status" value="1"/>
</dbReference>
<proteinExistence type="inferred from homology"/>
<dbReference type="GO" id="GO:0032259">
    <property type="term" value="P:methylation"/>
    <property type="evidence" value="ECO:0007669"/>
    <property type="project" value="UniProtKB-KW"/>
</dbReference>
<evidence type="ECO:0000256" key="2">
    <source>
        <dbReference type="ARBA" id="ARBA00004496"/>
    </source>
</evidence>
<dbReference type="Proteomes" id="UP000005238">
    <property type="component" value="Unassembled WGS sequence"/>
</dbReference>
<evidence type="ECO:0000313" key="10">
    <source>
        <dbReference type="EnsemblProtists" id="Phyra81790"/>
    </source>
</evidence>
<dbReference type="AlphaFoldDB" id="H3GWE3"/>
<dbReference type="FunCoup" id="H3GWE3">
    <property type="interactions" value="352"/>
</dbReference>
<accession>H3GWE3</accession>
<evidence type="ECO:0000256" key="6">
    <source>
        <dbReference type="ARBA" id="ARBA00022679"/>
    </source>
</evidence>
<dbReference type="GO" id="GO:0006417">
    <property type="term" value="P:regulation of translation"/>
    <property type="evidence" value="ECO:0000318"/>
    <property type="project" value="GO_Central"/>
</dbReference>
<dbReference type="EC" id="2.1.1.85" evidence="3"/>
<dbReference type="OMA" id="FQSESVW"/>
<dbReference type="HOGENOM" id="CLU_038704_0_0_1"/>
<dbReference type="PANTHER" id="PTHR14614">
    <property type="entry name" value="HEPATOCELLULAR CARCINOMA-ASSOCIATED ANTIGEN"/>
    <property type="match status" value="1"/>
</dbReference>
<dbReference type="SUPFAM" id="SSF53335">
    <property type="entry name" value="S-adenosyl-L-methionine-dependent methyltransferases"/>
    <property type="match status" value="1"/>
</dbReference>
<protein>
    <recommendedName>
        <fullName evidence="3">protein-histidine N-methyltransferase</fullName>
        <ecNumber evidence="3">2.1.1.85</ecNumber>
    </recommendedName>
</protein>
<reference evidence="11" key="1">
    <citation type="journal article" date="2006" name="Science">
        <title>Phytophthora genome sequences uncover evolutionary origins and mechanisms of pathogenesis.</title>
        <authorList>
            <person name="Tyler B.M."/>
            <person name="Tripathy S."/>
            <person name="Zhang X."/>
            <person name="Dehal P."/>
            <person name="Jiang R.H."/>
            <person name="Aerts A."/>
            <person name="Arredondo F.D."/>
            <person name="Baxter L."/>
            <person name="Bensasson D."/>
            <person name="Beynon J.L."/>
            <person name="Chapman J."/>
            <person name="Damasceno C.M."/>
            <person name="Dorrance A.E."/>
            <person name="Dou D."/>
            <person name="Dickerman A.W."/>
            <person name="Dubchak I.L."/>
            <person name="Garbelotto M."/>
            <person name="Gijzen M."/>
            <person name="Gordon S.G."/>
            <person name="Govers F."/>
            <person name="Grunwald N.J."/>
            <person name="Huang W."/>
            <person name="Ivors K.L."/>
            <person name="Jones R.W."/>
            <person name="Kamoun S."/>
            <person name="Krampis K."/>
            <person name="Lamour K.H."/>
            <person name="Lee M.K."/>
            <person name="McDonald W.H."/>
            <person name="Medina M."/>
            <person name="Meijer H.J."/>
            <person name="Nordberg E.K."/>
            <person name="Maclean D.J."/>
            <person name="Ospina-Giraldo M.D."/>
            <person name="Morris P.F."/>
            <person name="Phuntumart V."/>
            <person name="Putnam N.H."/>
            <person name="Rash S."/>
            <person name="Rose J.K."/>
            <person name="Sakihama Y."/>
            <person name="Salamov A.A."/>
            <person name="Savidor A."/>
            <person name="Scheuring C.F."/>
            <person name="Smith B.M."/>
            <person name="Sobral B.W."/>
            <person name="Terry A."/>
            <person name="Torto-Alalibo T.A."/>
            <person name="Win J."/>
            <person name="Xu Z."/>
            <person name="Zhang H."/>
            <person name="Grigoriev I.V."/>
            <person name="Rokhsar D.S."/>
            <person name="Boore J.L."/>
        </authorList>
    </citation>
    <scope>NUCLEOTIDE SEQUENCE [LARGE SCALE GENOMIC DNA]</scope>
    <source>
        <strain evidence="11">Pr102</strain>
    </source>
</reference>
<dbReference type="EMBL" id="DS566060">
    <property type="status" value="NOT_ANNOTATED_CDS"/>
    <property type="molecule type" value="Genomic_DNA"/>
</dbReference>
<evidence type="ECO:0000256" key="7">
    <source>
        <dbReference type="ARBA" id="ARBA00022691"/>
    </source>
</evidence>
<dbReference type="GO" id="GO:0005737">
    <property type="term" value="C:cytoplasm"/>
    <property type="evidence" value="ECO:0007669"/>
    <property type="project" value="UniProtKB-SubCell"/>
</dbReference>
<keyword evidence="5" id="KW-0489">Methyltransferase</keyword>
<evidence type="ECO:0000256" key="8">
    <source>
        <dbReference type="ARBA" id="ARBA00023242"/>
    </source>
</evidence>
<dbReference type="VEuPathDB" id="FungiDB:KRP22_10936"/>